<feature type="site" description="Contributes to redox potential value" evidence="3">
    <location>
        <position position="32"/>
    </location>
</feature>
<keyword evidence="4" id="KW-0676">Redox-active center</keyword>
<feature type="site" description="Deprotonates C-terminal active site Cys" evidence="3">
    <location>
        <position position="24"/>
    </location>
</feature>
<dbReference type="OrthoDB" id="2121326at2759"/>
<evidence type="ECO:0000256" key="2">
    <source>
        <dbReference type="PIRNR" id="PIRNR000077"/>
    </source>
</evidence>
<evidence type="ECO:0000256" key="3">
    <source>
        <dbReference type="PIRSR" id="PIRSR000077-1"/>
    </source>
</evidence>
<evidence type="ECO:0000313" key="7">
    <source>
        <dbReference type="Proteomes" id="UP000265618"/>
    </source>
</evidence>
<keyword evidence="7" id="KW-1185">Reference proteome</keyword>
<evidence type="ECO:0000313" key="6">
    <source>
        <dbReference type="EMBL" id="GIQ84324.1"/>
    </source>
</evidence>
<dbReference type="PIRSF" id="PIRSF000077">
    <property type="entry name" value="Thioredoxin"/>
    <property type="match status" value="1"/>
</dbReference>
<dbReference type="SUPFAM" id="SSF52833">
    <property type="entry name" value="Thioredoxin-like"/>
    <property type="match status" value="1"/>
</dbReference>
<evidence type="ECO:0000259" key="5">
    <source>
        <dbReference type="PROSITE" id="PS51352"/>
    </source>
</evidence>
<feature type="domain" description="Thioredoxin" evidence="5">
    <location>
        <begin position="1"/>
        <end position="103"/>
    </location>
</feature>
<dbReference type="InterPro" id="IPR013766">
    <property type="entry name" value="Thioredoxin_domain"/>
</dbReference>
<comment type="caution">
    <text evidence="6">The sequence shown here is derived from an EMBL/GenBank/DDBJ whole genome shotgun (WGS) entry which is preliminary data.</text>
</comment>
<protein>
    <recommendedName>
        <fullName evidence="2">Thioredoxin</fullName>
    </recommendedName>
</protein>
<comment type="similarity">
    <text evidence="2">Belongs to the thioredoxin family.</text>
</comment>
<feature type="site" description="Contributes to redox potential value" evidence="3">
    <location>
        <position position="31"/>
    </location>
</feature>
<dbReference type="Pfam" id="PF00085">
    <property type="entry name" value="Thioredoxin"/>
    <property type="match status" value="1"/>
</dbReference>
<proteinExistence type="inferred from homology"/>
<dbReference type="PRINTS" id="PR00421">
    <property type="entry name" value="THIOREDOXIN"/>
</dbReference>
<keyword evidence="1 4" id="KW-1015">Disulfide bond</keyword>
<dbReference type="AlphaFoldDB" id="A0A9K3CW04"/>
<evidence type="ECO:0000256" key="4">
    <source>
        <dbReference type="PIRSR" id="PIRSR000077-4"/>
    </source>
</evidence>
<dbReference type="Proteomes" id="UP000265618">
    <property type="component" value="Unassembled WGS sequence"/>
</dbReference>
<name>A0A9K3CW04_9EUKA</name>
<organism evidence="6 7">
    <name type="scientific">Kipferlia bialata</name>
    <dbReference type="NCBI Taxonomy" id="797122"/>
    <lineage>
        <taxon>Eukaryota</taxon>
        <taxon>Metamonada</taxon>
        <taxon>Carpediemonas-like organisms</taxon>
        <taxon>Kipferlia</taxon>
    </lineage>
</organism>
<dbReference type="InterPro" id="IPR036249">
    <property type="entry name" value="Thioredoxin-like_sf"/>
</dbReference>
<dbReference type="CDD" id="cd02947">
    <property type="entry name" value="TRX_family"/>
    <property type="match status" value="1"/>
</dbReference>
<reference evidence="6 7" key="1">
    <citation type="journal article" date="2018" name="PLoS ONE">
        <title>The draft genome of Kipferlia bialata reveals reductive genome evolution in fornicate parasites.</title>
        <authorList>
            <person name="Tanifuji G."/>
            <person name="Takabayashi S."/>
            <person name="Kume K."/>
            <person name="Takagi M."/>
            <person name="Nakayama T."/>
            <person name="Kamikawa R."/>
            <person name="Inagaki Y."/>
            <person name="Hashimoto T."/>
        </authorList>
    </citation>
    <scope>NUCLEOTIDE SEQUENCE [LARGE SCALE GENOMIC DNA]</scope>
    <source>
        <strain evidence="6">NY0173</strain>
    </source>
</reference>
<dbReference type="InterPro" id="IPR017937">
    <property type="entry name" value="Thioredoxin_CS"/>
</dbReference>
<feature type="disulfide bond" description="Redox-active" evidence="4">
    <location>
        <begin position="30"/>
        <end position="33"/>
    </location>
</feature>
<gene>
    <name evidence="6" type="ORF">KIPB_005796</name>
</gene>
<feature type="active site" description="Nucleophile" evidence="3">
    <location>
        <position position="30"/>
    </location>
</feature>
<dbReference type="PROSITE" id="PS00194">
    <property type="entry name" value="THIOREDOXIN_1"/>
    <property type="match status" value="1"/>
</dbReference>
<dbReference type="FunFam" id="3.40.30.10:FF:000245">
    <property type="entry name" value="Thioredoxin"/>
    <property type="match status" value="1"/>
</dbReference>
<feature type="active site" description="Nucleophile" evidence="3">
    <location>
        <position position="33"/>
    </location>
</feature>
<sequence>MVLVASSAEFDAKLAECKGLMVVDFFATWCPPCRRIAPLVAQWAEENPEVTFVKVDVDQVSDLGQRMGVRAMPTFIFIKDGKKVDEVVGANVPQIVEFIAKHK</sequence>
<dbReference type="InterPro" id="IPR005746">
    <property type="entry name" value="Thioredoxin"/>
</dbReference>
<dbReference type="Gene3D" id="3.40.30.10">
    <property type="entry name" value="Glutaredoxin"/>
    <property type="match status" value="1"/>
</dbReference>
<dbReference type="GO" id="GO:0015035">
    <property type="term" value="F:protein-disulfide reductase activity"/>
    <property type="evidence" value="ECO:0007669"/>
    <property type="project" value="InterPro"/>
</dbReference>
<dbReference type="EMBL" id="BDIP01001399">
    <property type="protein sequence ID" value="GIQ84324.1"/>
    <property type="molecule type" value="Genomic_DNA"/>
</dbReference>
<dbReference type="PROSITE" id="PS51352">
    <property type="entry name" value="THIOREDOXIN_2"/>
    <property type="match status" value="1"/>
</dbReference>
<evidence type="ECO:0000256" key="1">
    <source>
        <dbReference type="ARBA" id="ARBA00023157"/>
    </source>
</evidence>
<dbReference type="PANTHER" id="PTHR46115">
    <property type="entry name" value="THIOREDOXIN-LIKE PROTEIN 1"/>
    <property type="match status" value="1"/>
</dbReference>
<accession>A0A9K3CW04</accession>